<feature type="compositionally biased region" description="Polar residues" evidence="1">
    <location>
        <begin position="30"/>
        <end position="46"/>
    </location>
</feature>
<evidence type="ECO:0000256" key="1">
    <source>
        <dbReference type="SAM" id="MobiDB-lite"/>
    </source>
</evidence>
<dbReference type="EMBL" id="OU015566">
    <property type="protein sequence ID" value="CAG5103460.1"/>
    <property type="molecule type" value="Genomic_DNA"/>
</dbReference>
<feature type="compositionally biased region" description="Acidic residues" evidence="1">
    <location>
        <begin position="18"/>
        <end position="28"/>
    </location>
</feature>
<evidence type="ECO:0000313" key="2">
    <source>
        <dbReference type="EMBL" id="CAG5103460.1"/>
    </source>
</evidence>
<protein>
    <submittedName>
        <fullName evidence="2">Oidioi.mRNA.OKI2018_I69.chr1.g782.t3.cds</fullName>
    </submittedName>
</protein>
<gene>
    <name evidence="2" type="ORF">OKIOD_LOCUS9547</name>
</gene>
<feature type="compositionally biased region" description="Polar residues" evidence="1">
    <location>
        <begin position="190"/>
        <end position="200"/>
    </location>
</feature>
<keyword evidence="3" id="KW-1185">Reference proteome</keyword>
<feature type="compositionally biased region" description="Basic and acidic residues" evidence="1">
    <location>
        <begin position="174"/>
        <end position="188"/>
    </location>
</feature>
<reference evidence="2 3" key="1">
    <citation type="submission" date="2021-04" db="EMBL/GenBank/DDBJ databases">
        <authorList>
            <person name="Bliznina A."/>
        </authorList>
    </citation>
    <scope>NUCLEOTIDE SEQUENCE [LARGE SCALE GENOMIC DNA]</scope>
</reference>
<sequence length="251" mass="28010">MRSSKRSRRKSKHTEVSSDADNETEDDFSTIPSSHTPRFRSFSSEMMSEKPLRQASGTSFEFEDLPPPAPVPTKTITIEQPAKNSEKPLLSNFSFAPSLEANDQGGVKIGIFDAPPTPLFAKRALEFFAKKDENCLGMQAMRFPKTEAEVEIKEEHFSSLENSETEDSALGLDENSKSSDLKEKEAESLHQPSKTSLSAIQKAVSQTVTERVFDLLKEYKAPSPNQDDSKEEAKEEGNVLFERLVKKCLEA</sequence>
<feature type="compositionally biased region" description="Basic residues" evidence="1">
    <location>
        <begin position="1"/>
        <end position="12"/>
    </location>
</feature>
<evidence type="ECO:0000313" key="3">
    <source>
        <dbReference type="Proteomes" id="UP001158576"/>
    </source>
</evidence>
<feature type="region of interest" description="Disordered" evidence="1">
    <location>
        <begin position="1"/>
        <end position="75"/>
    </location>
</feature>
<organism evidence="2 3">
    <name type="scientific">Oikopleura dioica</name>
    <name type="common">Tunicate</name>
    <dbReference type="NCBI Taxonomy" id="34765"/>
    <lineage>
        <taxon>Eukaryota</taxon>
        <taxon>Metazoa</taxon>
        <taxon>Chordata</taxon>
        <taxon>Tunicata</taxon>
        <taxon>Appendicularia</taxon>
        <taxon>Copelata</taxon>
        <taxon>Oikopleuridae</taxon>
        <taxon>Oikopleura</taxon>
    </lineage>
</organism>
<feature type="region of interest" description="Disordered" evidence="1">
    <location>
        <begin position="154"/>
        <end position="200"/>
    </location>
</feature>
<accession>A0ABN7SR39</accession>
<name>A0ABN7SR39_OIKDI</name>
<dbReference type="Proteomes" id="UP001158576">
    <property type="component" value="Chromosome 1"/>
</dbReference>
<proteinExistence type="predicted"/>